<dbReference type="Pfam" id="PF19279">
    <property type="entry name" value="YegS_C"/>
    <property type="match status" value="1"/>
</dbReference>
<dbReference type="EMBL" id="VSSQ01001716">
    <property type="protein sequence ID" value="MPM10606.1"/>
    <property type="molecule type" value="Genomic_DNA"/>
</dbReference>
<dbReference type="Gene3D" id="3.40.50.10330">
    <property type="entry name" value="Probable inorganic polyphosphate/atp-NAD kinase, domain 1"/>
    <property type="match status" value="1"/>
</dbReference>
<sequence>MRHLFIVNPAAGKFDRTHELRDKAESAAAGLRLSWELLTTQAPGHATALAREAAEQGDPVRIYACGGDGTLNEVVNGAAGHDHVSVTHYPTGSGNDFIKIFGLDSPLFYDLKELMEGETAPLDLIDCNGRLALNICSVGLDARIGIGMADFKRIPFVTGPLAYQLSLVTNVIRGIHRPFRVTVDGERFEGRFTLMCACNGRFYGGGFNPSPDAIPDDGVLEFLLVHAVSRFTAAQVVGEFAKGKAAELPQFITLRRGCEMRVECDRESIINIDGERMDANLLSFRLSAKKLNFTFPMGTSWNDELRRRTYEISRY</sequence>
<gene>
    <name evidence="6" type="primary">yegS_6</name>
    <name evidence="6" type="ORF">SDC9_56938</name>
</gene>
<dbReference type="SUPFAM" id="SSF111331">
    <property type="entry name" value="NAD kinase/diacylglycerol kinase-like"/>
    <property type="match status" value="1"/>
</dbReference>
<evidence type="ECO:0000313" key="6">
    <source>
        <dbReference type="EMBL" id="MPM10606.1"/>
    </source>
</evidence>
<comment type="caution">
    <text evidence="6">The sequence shown here is derived from an EMBL/GenBank/DDBJ whole genome shotgun (WGS) entry which is preliminary data.</text>
</comment>
<evidence type="ECO:0000256" key="4">
    <source>
        <dbReference type="ARBA" id="ARBA00022840"/>
    </source>
</evidence>
<feature type="domain" description="DAGKc" evidence="5">
    <location>
        <begin position="1"/>
        <end position="131"/>
    </location>
</feature>
<dbReference type="AlphaFoldDB" id="A0A644X3A3"/>
<reference evidence="6" key="1">
    <citation type="submission" date="2019-08" db="EMBL/GenBank/DDBJ databases">
        <authorList>
            <person name="Kucharzyk K."/>
            <person name="Murdoch R.W."/>
            <person name="Higgins S."/>
            <person name="Loffler F."/>
        </authorList>
    </citation>
    <scope>NUCLEOTIDE SEQUENCE</scope>
</reference>
<dbReference type="GO" id="GO:0005524">
    <property type="term" value="F:ATP binding"/>
    <property type="evidence" value="ECO:0007669"/>
    <property type="project" value="UniProtKB-KW"/>
</dbReference>
<keyword evidence="3 6" id="KW-0418">Kinase</keyword>
<dbReference type="InterPro" id="IPR050187">
    <property type="entry name" value="Lipid_Phosphate_FormReg"/>
</dbReference>
<dbReference type="InterPro" id="IPR045540">
    <property type="entry name" value="YegS/DAGK_C"/>
</dbReference>
<protein>
    <submittedName>
        <fullName evidence="6">Lipid kinase YegS</fullName>
        <ecNumber evidence="6">2.7.1.-</ecNumber>
    </submittedName>
</protein>
<evidence type="ECO:0000256" key="2">
    <source>
        <dbReference type="ARBA" id="ARBA00022741"/>
    </source>
</evidence>
<keyword evidence="2" id="KW-0547">Nucleotide-binding</keyword>
<keyword evidence="4" id="KW-0067">ATP-binding</keyword>
<dbReference type="PANTHER" id="PTHR12358:SF54">
    <property type="entry name" value="SPHINGOSINE KINASE RELATED PROTEIN"/>
    <property type="match status" value="1"/>
</dbReference>
<keyword evidence="1 6" id="KW-0808">Transferase</keyword>
<dbReference type="Pfam" id="PF00781">
    <property type="entry name" value="DAGK_cat"/>
    <property type="match status" value="1"/>
</dbReference>
<dbReference type="EC" id="2.7.1.-" evidence="6"/>
<dbReference type="Gene3D" id="2.60.200.40">
    <property type="match status" value="1"/>
</dbReference>
<evidence type="ECO:0000256" key="1">
    <source>
        <dbReference type="ARBA" id="ARBA00022679"/>
    </source>
</evidence>
<dbReference type="GO" id="GO:0016301">
    <property type="term" value="F:kinase activity"/>
    <property type="evidence" value="ECO:0007669"/>
    <property type="project" value="UniProtKB-KW"/>
</dbReference>
<evidence type="ECO:0000259" key="5">
    <source>
        <dbReference type="PROSITE" id="PS50146"/>
    </source>
</evidence>
<evidence type="ECO:0000256" key="3">
    <source>
        <dbReference type="ARBA" id="ARBA00022777"/>
    </source>
</evidence>
<dbReference type="SMART" id="SM00046">
    <property type="entry name" value="DAGKc"/>
    <property type="match status" value="1"/>
</dbReference>
<organism evidence="6">
    <name type="scientific">bioreactor metagenome</name>
    <dbReference type="NCBI Taxonomy" id="1076179"/>
    <lineage>
        <taxon>unclassified sequences</taxon>
        <taxon>metagenomes</taxon>
        <taxon>ecological metagenomes</taxon>
    </lineage>
</organism>
<dbReference type="InterPro" id="IPR016064">
    <property type="entry name" value="NAD/diacylglycerol_kinase_sf"/>
</dbReference>
<dbReference type="InterPro" id="IPR001206">
    <property type="entry name" value="Diacylglycerol_kinase_cat_dom"/>
</dbReference>
<accession>A0A644X3A3</accession>
<dbReference type="InterPro" id="IPR017438">
    <property type="entry name" value="ATP-NAD_kinase_N"/>
</dbReference>
<name>A0A644X3A3_9ZZZZ</name>
<proteinExistence type="predicted"/>
<dbReference type="PROSITE" id="PS50146">
    <property type="entry name" value="DAGK"/>
    <property type="match status" value="1"/>
</dbReference>
<dbReference type="PANTHER" id="PTHR12358">
    <property type="entry name" value="SPHINGOSINE KINASE"/>
    <property type="match status" value="1"/>
</dbReference>